<evidence type="ECO:0000313" key="2">
    <source>
        <dbReference type="Proteomes" id="UP000323632"/>
    </source>
</evidence>
<keyword evidence="2" id="KW-1185">Reference proteome</keyword>
<name>A0A5M6CNS6_9BACT</name>
<dbReference type="AlphaFoldDB" id="A0A5M6CNS6"/>
<proteinExistence type="predicted"/>
<organism evidence="1 2">
    <name type="scientific">Taibaiella lutea</name>
    <dbReference type="NCBI Taxonomy" id="2608001"/>
    <lineage>
        <taxon>Bacteria</taxon>
        <taxon>Pseudomonadati</taxon>
        <taxon>Bacteroidota</taxon>
        <taxon>Chitinophagia</taxon>
        <taxon>Chitinophagales</taxon>
        <taxon>Chitinophagaceae</taxon>
        <taxon>Taibaiella</taxon>
    </lineage>
</organism>
<dbReference type="RefSeq" id="WP_150032604.1">
    <property type="nucleotide sequence ID" value="NZ_VWSH01000002.1"/>
</dbReference>
<evidence type="ECO:0000313" key="1">
    <source>
        <dbReference type="EMBL" id="KAA5534925.1"/>
    </source>
</evidence>
<comment type="caution">
    <text evidence="1">The sequence shown here is derived from an EMBL/GenBank/DDBJ whole genome shotgun (WGS) entry which is preliminary data.</text>
</comment>
<accession>A0A5M6CNS6</accession>
<dbReference type="EMBL" id="VWSH01000002">
    <property type="protein sequence ID" value="KAA5534925.1"/>
    <property type="molecule type" value="Genomic_DNA"/>
</dbReference>
<dbReference type="Proteomes" id="UP000323632">
    <property type="component" value="Unassembled WGS sequence"/>
</dbReference>
<sequence>MQICFRLKYESEHYQPIPASSGDCGIEGFTKTGKVFQCYCPDNNITSTALYEKQRDKITRDLGKLSVYVDRLGRFLNGVKIKEWIFVTPEYRMNDLILHCNNKKKELLDSNLNIIDPSFQVLIHDIDNFIAQIPIALNSNAQKLTIGPDITPVSAIITWREQEIDLVGNAIRKHNKRFSDNPPNLEDKVNQLTEATIKSYFDRESILRRWQNLHPQDYDRYLTLISQIEEEVTELCMFPTQNNNQLYLSFRTLVKERLKDNFAYLDETTITTLMNGAIADWLLRCPLDFE</sequence>
<gene>
    <name evidence="1" type="ORF">F0919_10015</name>
</gene>
<protein>
    <submittedName>
        <fullName evidence="1">Uncharacterized protein</fullName>
    </submittedName>
</protein>
<reference evidence="1 2" key="1">
    <citation type="submission" date="2019-09" db="EMBL/GenBank/DDBJ databases">
        <title>Genome sequence and assembly of Taibaiella sp.</title>
        <authorList>
            <person name="Chhetri G."/>
        </authorList>
    </citation>
    <scope>NUCLEOTIDE SEQUENCE [LARGE SCALE GENOMIC DNA]</scope>
    <source>
        <strain evidence="1 2">KVB11</strain>
    </source>
</reference>